<accession>A0AAP0P690</accession>
<feature type="region of interest" description="Disordered" evidence="1">
    <location>
        <begin position="30"/>
        <end position="51"/>
    </location>
</feature>
<dbReference type="Proteomes" id="UP001419268">
    <property type="component" value="Unassembled WGS sequence"/>
</dbReference>
<protein>
    <submittedName>
        <fullName evidence="2">Uncharacterized protein</fullName>
    </submittedName>
</protein>
<gene>
    <name evidence="2" type="ORF">Scep_012180</name>
</gene>
<comment type="caution">
    <text evidence="2">The sequence shown here is derived from an EMBL/GenBank/DDBJ whole genome shotgun (WGS) entry which is preliminary data.</text>
</comment>
<dbReference type="AlphaFoldDB" id="A0AAP0P690"/>
<name>A0AAP0P690_9MAGN</name>
<dbReference type="EMBL" id="JBBNAG010000005">
    <property type="protein sequence ID" value="KAK9132652.1"/>
    <property type="molecule type" value="Genomic_DNA"/>
</dbReference>
<sequence length="51" mass="5680">MFISVLPSSSSISTALSHLLHSNLSLPLSNQIEKHRDSGSDIEGNDRFERR</sequence>
<keyword evidence="3" id="KW-1185">Reference proteome</keyword>
<proteinExistence type="predicted"/>
<evidence type="ECO:0000256" key="1">
    <source>
        <dbReference type="SAM" id="MobiDB-lite"/>
    </source>
</evidence>
<evidence type="ECO:0000313" key="3">
    <source>
        <dbReference type="Proteomes" id="UP001419268"/>
    </source>
</evidence>
<evidence type="ECO:0000313" key="2">
    <source>
        <dbReference type="EMBL" id="KAK9132652.1"/>
    </source>
</evidence>
<organism evidence="2 3">
    <name type="scientific">Stephania cephalantha</name>
    <dbReference type="NCBI Taxonomy" id="152367"/>
    <lineage>
        <taxon>Eukaryota</taxon>
        <taxon>Viridiplantae</taxon>
        <taxon>Streptophyta</taxon>
        <taxon>Embryophyta</taxon>
        <taxon>Tracheophyta</taxon>
        <taxon>Spermatophyta</taxon>
        <taxon>Magnoliopsida</taxon>
        <taxon>Ranunculales</taxon>
        <taxon>Menispermaceae</taxon>
        <taxon>Menispermoideae</taxon>
        <taxon>Cissampelideae</taxon>
        <taxon>Stephania</taxon>
    </lineage>
</organism>
<feature type="compositionally biased region" description="Basic and acidic residues" evidence="1">
    <location>
        <begin position="32"/>
        <end position="51"/>
    </location>
</feature>
<reference evidence="2 3" key="1">
    <citation type="submission" date="2024-01" db="EMBL/GenBank/DDBJ databases">
        <title>Genome assemblies of Stephania.</title>
        <authorList>
            <person name="Yang L."/>
        </authorList>
    </citation>
    <scope>NUCLEOTIDE SEQUENCE [LARGE SCALE GENOMIC DNA]</scope>
    <source>
        <strain evidence="2">JXDWG</strain>
        <tissue evidence="2">Leaf</tissue>
    </source>
</reference>